<evidence type="ECO:0000313" key="4">
    <source>
        <dbReference type="Proteomes" id="UP000318943"/>
    </source>
</evidence>
<feature type="transmembrane region" description="Helical" evidence="1">
    <location>
        <begin position="63"/>
        <end position="84"/>
    </location>
</feature>
<gene>
    <name evidence="2" type="ORF">FGG12_02960</name>
    <name evidence="3" type="ORF">M5D45_05540</name>
</gene>
<dbReference type="KEGG" id="ccam:M5D45_05540"/>
<name>A0AAE9I0J9_9BURK</name>
<dbReference type="EMBL" id="CP097330">
    <property type="protein sequence ID" value="URF05282.1"/>
    <property type="molecule type" value="Genomic_DNA"/>
</dbReference>
<reference evidence="3" key="3">
    <citation type="submission" date="2022-05" db="EMBL/GenBank/DDBJ databases">
        <authorList>
            <person name="Kunte H.-J."/>
        </authorList>
    </citation>
    <scope>NUCLEOTIDE SEQUENCE</scope>
    <source>
        <strain evidence="3">G5</strain>
    </source>
</reference>
<evidence type="ECO:0000313" key="5">
    <source>
        <dbReference type="Proteomes" id="UP001056132"/>
    </source>
</evidence>
<dbReference type="EMBL" id="VCIZ01000001">
    <property type="protein sequence ID" value="TSP14620.1"/>
    <property type="molecule type" value="Genomic_DNA"/>
</dbReference>
<dbReference type="Proteomes" id="UP001056132">
    <property type="component" value="Chromosome 1"/>
</dbReference>
<evidence type="ECO:0000256" key="1">
    <source>
        <dbReference type="SAM" id="Phobius"/>
    </source>
</evidence>
<keyword evidence="1" id="KW-0812">Transmembrane</keyword>
<evidence type="ECO:0000313" key="3">
    <source>
        <dbReference type="EMBL" id="URF05282.1"/>
    </source>
</evidence>
<feature type="transmembrane region" description="Helical" evidence="1">
    <location>
        <begin position="90"/>
        <end position="108"/>
    </location>
</feature>
<dbReference type="RefSeq" id="WP_144195980.1">
    <property type="nucleotide sequence ID" value="NZ_CAJPVH010000007.1"/>
</dbReference>
<evidence type="ECO:0000313" key="2">
    <source>
        <dbReference type="EMBL" id="TSP14620.1"/>
    </source>
</evidence>
<dbReference type="AlphaFoldDB" id="A0AAE9I0J9"/>
<protein>
    <submittedName>
        <fullName evidence="3">Uncharacterized protein</fullName>
    </submittedName>
</protein>
<reference evidence="2 4" key="1">
    <citation type="submission" date="2019-05" db="EMBL/GenBank/DDBJ databases">
        <title>Whole genome sequence analysis of Cupriavidus campinensis S14E4C strain.</title>
        <authorList>
            <person name="Abbaszade G."/>
            <person name="Szabo A."/>
            <person name="Toumi M."/>
            <person name="Toth E."/>
        </authorList>
    </citation>
    <scope>NUCLEOTIDE SEQUENCE [LARGE SCALE GENOMIC DNA]</scope>
    <source>
        <strain evidence="2 4">S14E4C</strain>
    </source>
</reference>
<organism evidence="3 5">
    <name type="scientific">Cupriavidus campinensis</name>
    <dbReference type="NCBI Taxonomy" id="151783"/>
    <lineage>
        <taxon>Bacteria</taxon>
        <taxon>Pseudomonadati</taxon>
        <taxon>Pseudomonadota</taxon>
        <taxon>Betaproteobacteria</taxon>
        <taxon>Burkholderiales</taxon>
        <taxon>Burkholderiaceae</taxon>
        <taxon>Cupriavidus</taxon>
    </lineage>
</organism>
<dbReference type="Proteomes" id="UP000318943">
    <property type="component" value="Unassembled WGS sequence"/>
</dbReference>
<sequence>MRTLLYFILNDVATARLAQTRLHELVAGHREANGPWFLCRDKQPVENLPGTEAGQITYRDETAIVGFVAGVIAGVAVTLAYGTSFGPAESSIAVLGVAMLGGMLGWVLGARLGGKFLRVGLTERKLSLAPGQLVMVASCDARSCAPMRSVVKDLGGVCLAGTARRGWHL</sequence>
<accession>A0AAE9I0J9</accession>
<keyword evidence="1" id="KW-1133">Transmembrane helix</keyword>
<reference evidence="3" key="2">
    <citation type="journal article" date="2022" name="Microbiol. Resour. Announc.">
        <title>Genome Sequence of Cupriavidus campinensis Strain G5, a Member of a Bacterial Consortium Capable of Polyethylene Degradation.</title>
        <authorList>
            <person name="Schneider B."/>
            <person name="Pfeiffer F."/>
            <person name="Dyall-Smith M."/>
            <person name="Kunte H.J."/>
        </authorList>
    </citation>
    <scope>NUCLEOTIDE SEQUENCE</scope>
    <source>
        <strain evidence="3">G5</strain>
    </source>
</reference>
<keyword evidence="1" id="KW-0472">Membrane</keyword>
<keyword evidence="4" id="KW-1185">Reference proteome</keyword>
<proteinExistence type="predicted"/>